<evidence type="ECO:0000256" key="1">
    <source>
        <dbReference type="ARBA" id="ARBA00004141"/>
    </source>
</evidence>
<dbReference type="InterPro" id="IPR051533">
    <property type="entry name" value="WaaL-like"/>
</dbReference>
<evidence type="ECO:0000256" key="2">
    <source>
        <dbReference type="ARBA" id="ARBA00022692"/>
    </source>
</evidence>
<dbReference type="GO" id="GO:0016874">
    <property type="term" value="F:ligase activity"/>
    <property type="evidence" value="ECO:0007669"/>
    <property type="project" value="UniProtKB-KW"/>
</dbReference>
<dbReference type="PANTHER" id="PTHR37422:SF13">
    <property type="entry name" value="LIPOPOLYSACCHARIDE BIOSYNTHESIS PROTEIN PA4999-RELATED"/>
    <property type="match status" value="1"/>
</dbReference>
<keyword evidence="4 5" id="KW-0472">Membrane</keyword>
<feature type="transmembrane region" description="Helical" evidence="5">
    <location>
        <begin position="42"/>
        <end position="59"/>
    </location>
</feature>
<name>A0A4Q2UE36_9BACT</name>
<feature type="transmembrane region" description="Helical" evidence="5">
    <location>
        <begin position="147"/>
        <end position="168"/>
    </location>
</feature>
<evidence type="ECO:0000259" key="6">
    <source>
        <dbReference type="Pfam" id="PF04932"/>
    </source>
</evidence>
<protein>
    <submittedName>
        <fullName evidence="7">O-antigen ligase domain-containing protein</fullName>
    </submittedName>
</protein>
<keyword evidence="2 5" id="KW-0812">Transmembrane</keyword>
<dbReference type="InterPro" id="IPR007016">
    <property type="entry name" value="O-antigen_ligase-rel_domated"/>
</dbReference>
<feature type="transmembrane region" description="Helical" evidence="5">
    <location>
        <begin position="66"/>
        <end position="82"/>
    </location>
</feature>
<feature type="transmembrane region" description="Helical" evidence="5">
    <location>
        <begin position="261"/>
        <end position="287"/>
    </location>
</feature>
<dbReference type="Proteomes" id="UP000290407">
    <property type="component" value="Unassembled WGS sequence"/>
</dbReference>
<dbReference type="Pfam" id="PF04932">
    <property type="entry name" value="Wzy_C"/>
    <property type="match status" value="1"/>
</dbReference>
<feature type="domain" description="O-antigen ligase-related" evidence="6">
    <location>
        <begin position="263"/>
        <end position="405"/>
    </location>
</feature>
<dbReference type="RefSeq" id="WP_129605005.1">
    <property type="nucleotide sequence ID" value="NZ_SBLB01000008.1"/>
</dbReference>
<feature type="transmembrane region" description="Helical" evidence="5">
    <location>
        <begin position="17"/>
        <end position="36"/>
    </location>
</feature>
<dbReference type="PANTHER" id="PTHR37422">
    <property type="entry name" value="TEICHURONIC ACID BIOSYNTHESIS PROTEIN TUAE"/>
    <property type="match status" value="1"/>
</dbReference>
<evidence type="ECO:0000256" key="5">
    <source>
        <dbReference type="SAM" id="Phobius"/>
    </source>
</evidence>
<feature type="transmembrane region" description="Helical" evidence="5">
    <location>
        <begin position="119"/>
        <end position="135"/>
    </location>
</feature>
<evidence type="ECO:0000313" key="7">
    <source>
        <dbReference type="EMBL" id="RYC67234.1"/>
    </source>
</evidence>
<feature type="transmembrane region" description="Helical" evidence="5">
    <location>
        <begin position="230"/>
        <end position="249"/>
    </location>
</feature>
<evidence type="ECO:0000313" key="8">
    <source>
        <dbReference type="Proteomes" id="UP000290407"/>
    </source>
</evidence>
<comment type="caution">
    <text evidence="7">The sequence shown here is derived from an EMBL/GenBank/DDBJ whole genome shotgun (WGS) entry which is preliminary data.</text>
</comment>
<keyword evidence="8" id="KW-1185">Reference proteome</keyword>
<keyword evidence="7" id="KW-0436">Ligase</keyword>
<dbReference type="GO" id="GO:0016020">
    <property type="term" value="C:membrane"/>
    <property type="evidence" value="ECO:0007669"/>
    <property type="project" value="UniProtKB-SubCell"/>
</dbReference>
<gene>
    <name evidence="7" type="ORF">EQG79_24245</name>
</gene>
<feature type="transmembrane region" description="Helical" evidence="5">
    <location>
        <begin position="88"/>
        <end position="107"/>
    </location>
</feature>
<organism evidence="7 8">
    <name type="scientific">Spirosoma sordidisoli</name>
    <dbReference type="NCBI Taxonomy" id="2502893"/>
    <lineage>
        <taxon>Bacteria</taxon>
        <taxon>Pseudomonadati</taxon>
        <taxon>Bacteroidota</taxon>
        <taxon>Cytophagia</taxon>
        <taxon>Cytophagales</taxon>
        <taxon>Cytophagaceae</taxon>
        <taxon>Spirosoma</taxon>
    </lineage>
</organism>
<comment type="subcellular location">
    <subcellularLocation>
        <location evidence="1">Membrane</location>
        <topology evidence="1">Multi-pass membrane protein</topology>
    </subcellularLocation>
</comment>
<sequence length="498" mass="56276">MFDQSLSLENLFRDSRWVYGLIGVVCALIAGSLLGAYGIMGALMAVGVPVGLLTLVGILLEPRLGLLIYINLSFILGFTRFLQTEAPLGMSLDAILSLTLVSVFLNGKRMAWSRLKNPVFYLLILWLTYTLLEYYNPDAPARQAWFYHIRSFSINWFFLAIIVFVAPITRSDIHTLIRVWVGWSVLAAFWAFKQQYIGLAAAEQRWLAEGAERTHILWGQLRSFSFYSDAGQFGSEMAGVTLICLIFFFESKRWLNKIGYLILALIMFWGFAVSGTRSALFGLLAGYPAYLFLMRQLKPILRGIAVATPVLLVLVFTNFGDSIYQIYRIRTALRPTKDASFIVRLENQAKLRAYLKDLPFGAGIGSSSGAGQRFSPNHFASQIPTDSWYVQIWIETGRVGLSLYLFVLAGIILTGVYKVWQIRDDRLRIIMIALLAEFIGIALVSYSNPILGQFPTSTMLFINSVLFATGERWDIPTLPKKPPLHRYEPQPLHRQHSF</sequence>
<feature type="transmembrane region" description="Helical" evidence="5">
    <location>
        <begin position="426"/>
        <end position="446"/>
    </location>
</feature>
<feature type="transmembrane region" description="Helical" evidence="5">
    <location>
        <begin position="401"/>
        <end position="420"/>
    </location>
</feature>
<reference evidence="7 8" key="1">
    <citation type="submission" date="2019-01" db="EMBL/GenBank/DDBJ databases">
        <title>Spirosoma flava sp. nov., a propanil-degrading bacterium isolated from herbicide-contaminated soil.</title>
        <authorList>
            <person name="Zhang L."/>
            <person name="Jiang J.-D."/>
        </authorList>
    </citation>
    <scope>NUCLEOTIDE SEQUENCE [LARGE SCALE GENOMIC DNA]</scope>
    <source>
        <strain evidence="7 8">TY50</strain>
    </source>
</reference>
<accession>A0A4Q2UE36</accession>
<proteinExistence type="predicted"/>
<keyword evidence="3 5" id="KW-1133">Transmembrane helix</keyword>
<feature type="transmembrane region" description="Helical" evidence="5">
    <location>
        <begin position="299"/>
        <end position="320"/>
    </location>
</feature>
<feature type="transmembrane region" description="Helical" evidence="5">
    <location>
        <begin position="175"/>
        <end position="192"/>
    </location>
</feature>
<evidence type="ECO:0000256" key="3">
    <source>
        <dbReference type="ARBA" id="ARBA00022989"/>
    </source>
</evidence>
<dbReference type="AlphaFoldDB" id="A0A4Q2UE36"/>
<evidence type="ECO:0000256" key="4">
    <source>
        <dbReference type="ARBA" id="ARBA00023136"/>
    </source>
</evidence>
<dbReference type="EMBL" id="SBLB01000008">
    <property type="protein sequence ID" value="RYC67234.1"/>
    <property type="molecule type" value="Genomic_DNA"/>
</dbReference>